<keyword evidence="3" id="KW-1185">Reference proteome</keyword>
<dbReference type="EMBL" id="BBWV01000001">
    <property type="protein sequence ID" value="GAO42289.1"/>
    <property type="molecule type" value="Genomic_DNA"/>
</dbReference>
<organism evidence="2 3">
    <name type="scientific">Flavihumibacter petaseus NBRC 106054</name>
    <dbReference type="NCBI Taxonomy" id="1220578"/>
    <lineage>
        <taxon>Bacteria</taxon>
        <taxon>Pseudomonadati</taxon>
        <taxon>Bacteroidota</taxon>
        <taxon>Chitinophagia</taxon>
        <taxon>Chitinophagales</taxon>
        <taxon>Chitinophagaceae</taxon>
        <taxon>Flavihumibacter</taxon>
    </lineage>
</organism>
<evidence type="ECO:0000259" key="1">
    <source>
        <dbReference type="Pfam" id="PF01637"/>
    </source>
</evidence>
<gene>
    <name evidence="2" type="ORF">FPE01S_01_13020</name>
</gene>
<dbReference type="AlphaFoldDB" id="A0A0E9MXE8"/>
<dbReference type="PANTHER" id="PTHR34704:SF1">
    <property type="entry name" value="ATPASE"/>
    <property type="match status" value="1"/>
</dbReference>
<protein>
    <recommendedName>
        <fullName evidence="1">ATPase domain-containing protein</fullName>
    </recommendedName>
</protein>
<dbReference type="STRING" id="1220578.FPE01S_01_13020"/>
<feature type="domain" description="ATPase" evidence="1">
    <location>
        <begin position="12"/>
        <end position="214"/>
    </location>
</feature>
<dbReference type="InterPro" id="IPR027417">
    <property type="entry name" value="P-loop_NTPase"/>
</dbReference>
<evidence type="ECO:0000313" key="2">
    <source>
        <dbReference type="EMBL" id="GAO42289.1"/>
    </source>
</evidence>
<dbReference type="PANTHER" id="PTHR34704">
    <property type="entry name" value="ATPASE"/>
    <property type="match status" value="1"/>
</dbReference>
<dbReference type="InterPro" id="IPR011579">
    <property type="entry name" value="ATPase_dom"/>
</dbReference>
<dbReference type="Proteomes" id="UP000033121">
    <property type="component" value="Unassembled WGS sequence"/>
</dbReference>
<accession>A0A0E9MXE8</accession>
<dbReference type="GO" id="GO:0005524">
    <property type="term" value="F:ATP binding"/>
    <property type="evidence" value="ECO:0007669"/>
    <property type="project" value="InterPro"/>
</dbReference>
<name>A0A0E9MXE8_9BACT</name>
<dbReference type="Pfam" id="PF01637">
    <property type="entry name" value="ATPase_2"/>
    <property type="match status" value="1"/>
</dbReference>
<dbReference type="RefSeq" id="WP_046368004.1">
    <property type="nucleotide sequence ID" value="NZ_BBWV01000001.1"/>
</dbReference>
<dbReference type="OrthoDB" id="9813134at2"/>
<sequence length="476" mass="54307">MDTIIGRQPEKQLLAELLTSAEAELLAVYGRRRVGKTFLIRNAYAEHLAFEFTGIHHAKLAAQLANFGRAIQALTGIGVGKITTWSEAFNLLQDVLEPLLKKKKQVIFLDEFPWIQTPRSGFLQAFGYFWNTWASGQANLVVVICGSSASWMIQHVLHDRGGLHNRVTKRMRLLPFTVAETAEFLQHRSVRLDHYQVIEIYMAMGGVPQYLREVKNGESSAQAINRICFSKDGFLRGEFPNLFRSLFDHAQHHTVVIRALARKAKGLTRNEIIDAAGFSSGGGITQVLEELSESGFISPYLPFDRKAKDSVYKLTDEYSLFFVKFIEPSKEFDAHTWQRISEGSTWRTWSGYAFESICMKHIRALKRALGIEGVYTEVSLWRSAGTDDRQGAQIDLLIDRKDNCINLCEIKFVNGEFVIDKKYASELDHKVRIFKEQTRTRKTIFPTLITTYGTRKNDYYTGRIQSEVMMESLFST</sequence>
<dbReference type="SUPFAM" id="SSF52540">
    <property type="entry name" value="P-loop containing nucleoside triphosphate hydrolases"/>
    <property type="match status" value="1"/>
</dbReference>
<reference evidence="2 3" key="1">
    <citation type="submission" date="2015-04" db="EMBL/GenBank/DDBJ databases">
        <title>Whole genome shotgun sequence of Flavihumibacter petaseus NBRC 106054.</title>
        <authorList>
            <person name="Miyazawa S."/>
            <person name="Hosoyama A."/>
            <person name="Hashimoto M."/>
            <person name="Noguchi M."/>
            <person name="Tsuchikane K."/>
            <person name="Ohji S."/>
            <person name="Yamazoe A."/>
            <person name="Ichikawa N."/>
            <person name="Kimura A."/>
            <person name="Fujita N."/>
        </authorList>
    </citation>
    <scope>NUCLEOTIDE SEQUENCE [LARGE SCALE GENOMIC DNA]</scope>
    <source>
        <strain evidence="2 3">NBRC 106054</strain>
    </source>
</reference>
<comment type="caution">
    <text evidence="2">The sequence shown here is derived from an EMBL/GenBank/DDBJ whole genome shotgun (WGS) entry which is preliminary data.</text>
</comment>
<dbReference type="Gene3D" id="3.40.50.300">
    <property type="entry name" value="P-loop containing nucleotide triphosphate hydrolases"/>
    <property type="match status" value="1"/>
</dbReference>
<proteinExistence type="predicted"/>
<evidence type="ECO:0000313" key="3">
    <source>
        <dbReference type="Proteomes" id="UP000033121"/>
    </source>
</evidence>